<dbReference type="GO" id="GO:0005737">
    <property type="term" value="C:cytoplasm"/>
    <property type="evidence" value="ECO:0007669"/>
    <property type="project" value="TreeGrafter"/>
</dbReference>
<dbReference type="Pfam" id="PF03328">
    <property type="entry name" value="HpcH_HpaI"/>
    <property type="match status" value="1"/>
</dbReference>
<organism evidence="5 6">
    <name type="scientific">Stachybotrys elegans</name>
    <dbReference type="NCBI Taxonomy" id="80388"/>
    <lineage>
        <taxon>Eukaryota</taxon>
        <taxon>Fungi</taxon>
        <taxon>Dikarya</taxon>
        <taxon>Ascomycota</taxon>
        <taxon>Pezizomycotina</taxon>
        <taxon>Sordariomycetes</taxon>
        <taxon>Hypocreomycetidae</taxon>
        <taxon>Hypocreales</taxon>
        <taxon>Stachybotryaceae</taxon>
        <taxon>Stachybotrys</taxon>
    </lineage>
</organism>
<reference evidence="5" key="1">
    <citation type="journal article" date="2021" name="Nat. Commun.">
        <title>Genetic determinants of endophytism in the Arabidopsis root mycobiome.</title>
        <authorList>
            <person name="Mesny F."/>
            <person name="Miyauchi S."/>
            <person name="Thiergart T."/>
            <person name="Pickel B."/>
            <person name="Atanasova L."/>
            <person name="Karlsson M."/>
            <person name="Huettel B."/>
            <person name="Barry K.W."/>
            <person name="Haridas S."/>
            <person name="Chen C."/>
            <person name="Bauer D."/>
            <person name="Andreopoulos W."/>
            <person name="Pangilinan J."/>
            <person name="LaButti K."/>
            <person name="Riley R."/>
            <person name="Lipzen A."/>
            <person name="Clum A."/>
            <person name="Drula E."/>
            <person name="Henrissat B."/>
            <person name="Kohler A."/>
            <person name="Grigoriev I.V."/>
            <person name="Martin F.M."/>
            <person name="Hacquard S."/>
        </authorList>
    </citation>
    <scope>NUCLEOTIDE SEQUENCE</scope>
    <source>
        <strain evidence="5">MPI-CAGE-CH-0235</strain>
    </source>
</reference>
<keyword evidence="3" id="KW-0456">Lyase</keyword>
<name>A0A8K0SWM4_9HYPO</name>
<dbReference type="AlphaFoldDB" id="A0A8K0SWM4"/>
<comment type="similarity">
    <text evidence="1">Belongs to the HpcH/HpaI aldolase family.</text>
</comment>
<keyword evidence="2" id="KW-0479">Metal-binding</keyword>
<keyword evidence="5" id="KW-0670">Pyruvate</keyword>
<dbReference type="Proteomes" id="UP000813444">
    <property type="component" value="Unassembled WGS sequence"/>
</dbReference>
<dbReference type="GO" id="GO:0016832">
    <property type="term" value="F:aldehyde-lyase activity"/>
    <property type="evidence" value="ECO:0007669"/>
    <property type="project" value="TreeGrafter"/>
</dbReference>
<keyword evidence="5" id="KW-0418">Kinase</keyword>
<gene>
    <name evidence="5" type="ORF">B0I35DRAFT_449113</name>
</gene>
<protein>
    <submittedName>
        <fullName evidence="5">Pyruvate/Phosphoenolpyruvate kinase-like domain-containing protein</fullName>
    </submittedName>
</protein>
<dbReference type="InterPro" id="IPR005000">
    <property type="entry name" value="Aldolase/citrate-lyase_domain"/>
</dbReference>
<dbReference type="PANTHER" id="PTHR30502:SF0">
    <property type="entry name" value="PHOSPHOENOLPYRUVATE CARBOXYLASE FAMILY PROTEIN"/>
    <property type="match status" value="1"/>
</dbReference>
<accession>A0A8K0SWM4</accession>
<dbReference type="GO" id="GO:0046872">
    <property type="term" value="F:metal ion binding"/>
    <property type="evidence" value="ECO:0007669"/>
    <property type="project" value="UniProtKB-KW"/>
</dbReference>
<evidence type="ECO:0000256" key="3">
    <source>
        <dbReference type="ARBA" id="ARBA00023239"/>
    </source>
</evidence>
<dbReference type="SUPFAM" id="SSF51621">
    <property type="entry name" value="Phosphoenolpyruvate/pyruvate domain"/>
    <property type="match status" value="1"/>
</dbReference>
<comment type="caution">
    <text evidence="5">The sequence shown here is derived from an EMBL/GenBank/DDBJ whole genome shotgun (WGS) entry which is preliminary data.</text>
</comment>
<feature type="domain" description="HpcH/HpaI aldolase/citrate lyase" evidence="4">
    <location>
        <begin position="19"/>
        <end position="245"/>
    </location>
</feature>
<dbReference type="InterPro" id="IPR015813">
    <property type="entry name" value="Pyrv/PenolPyrv_kinase-like_dom"/>
</dbReference>
<dbReference type="EMBL" id="JAGPNK010000002">
    <property type="protein sequence ID" value="KAH7326543.1"/>
    <property type="molecule type" value="Genomic_DNA"/>
</dbReference>
<keyword evidence="6" id="KW-1185">Reference proteome</keyword>
<evidence type="ECO:0000256" key="2">
    <source>
        <dbReference type="ARBA" id="ARBA00022723"/>
    </source>
</evidence>
<dbReference type="InterPro" id="IPR050251">
    <property type="entry name" value="HpcH-HpaI_aldolase"/>
</dbReference>
<sequence length="268" mass="28774">MKASNKLGVAFAEGKQSFGMWQMIPGANVSRILARTGVDWVLVDCEHGNIDDGAMHDAVPAIAALGVSPIVRLPDMQPWLVKRALDSGAHGILVPLLRTADEARSLVQSAKFPPWGRRGFGSPIAMERFNPVPTFTEYLQQANDTLLTMVQIETKEALDAVDEIAAVEGIDVLFIGPFDLGNNIGHPILDGAMAQELKDAITKIRDAAKAAGKKSGIFSTGGDQAKTFADLGFDMISVSTDYTALEHVSKQQLNLARGEALVEKKGSY</sequence>
<dbReference type="Gene3D" id="3.20.20.60">
    <property type="entry name" value="Phosphoenolpyruvate-binding domains"/>
    <property type="match status" value="1"/>
</dbReference>
<dbReference type="PANTHER" id="PTHR30502">
    <property type="entry name" value="2-KETO-3-DEOXY-L-RHAMNONATE ALDOLASE"/>
    <property type="match status" value="1"/>
</dbReference>
<proteinExistence type="inferred from homology"/>
<evidence type="ECO:0000256" key="1">
    <source>
        <dbReference type="ARBA" id="ARBA00005568"/>
    </source>
</evidence>
<dbReference type="GO" id="GO:0016301">
    <property type="term" value="F:kinase activity"/>
    <property type="evidence" value="ECO:0007669"/>
    <property type="project" value="UniProtKB-KW"/>
</dbReference>
<evidence type="ECO:0000313" key="5">
    <source>
        <dbReference type="EMBL" id="KAH7326543.1"/>
    </source>
</evidence>
<keyword evidence="5" id="KW-0808">Transferase</keyword>
<evidence type="ECO:0000313" key="6">
    <source>
        <dbReference type="Proteomes" id="UP000813444"/>
    </source>
</evidence>
<evidence type="ECO:0000259" key="4">
    <source>
        <dbReference type="Pfam" id="PF03328"/>
    </source>
</evidence>
<dbReference type="OrthoDB" id="1621678at2759"/>
<dbReference type="InterPro" id="IPR040442">
    <property type="entry name" value="Pyrv_kinase-like_dom_sf"/>
</dbReference>